<feature type="compositionally biased region" description="Polar residues" evidence="1">
    <location>
        <begin position="258"/>
        <end position="273"/>
    </location>
</feature>
<evidence type="ECO:0000256" key="1">
    <source>
        <dbReference type="SAM" id="MobiDB-lite"/>
    </source>
</evidence>
<feature type="region of interest" description="Disordered" evidence="1">
    <location>
        <begin position="78"/>
        <end position="101"/>
    </location>
</feature>
<sequence length="591" mass="64042">MDEGHGTLRLRPPRDAKVSVICPKVSATQDVSAQRRRPAKPCCPVTRMPDLPSGPTCLLGLVTPVARPQLCEVAPRPLTTNENIPDPRPPQRLCPGQAGPHPSTVPVLTKTHTSLPAGRSGTCKNVLMEAKDAATTTASGCAESLANNTHHPELPFLPPSPFLPDGRHASQPAAALQMRLLLLLAAVVGLALAEEPLEHPVAGEDGMAEVEVEVDDDGRFDAARLLRDLFRSKDEAGAGQEDLSRYNNFVDTMFRRMNSQARTRNDPMSISLNSKKKPSGKTGKKGNKNKGKTGGDKKGKGKKGAKKGPKGDKKGDKTKRKNTRHPKDLSVDVAVGVEEEEEEEQVATMPEAGHVEARQKREVEEEQEQEQVDEADSAREARDMDLAEAAKETVETSRKNRPAGSPKAKKGPKKGKGKGKGKKGNKKNSKKQKKTKSGKRRTKKSIPKVRTSRANVVGIATLRRVGDVKVINRKDAKEIRSQFALGPVGLSVERKFGYGRDAVSRTARATSPELRGKMSILVSADGRARVSNFHIAKPSIVRVEGSLHKEVKTGADNNFMENSLNRITPFASKRLMASARSILATTTNRTS</sequence>
<gene>
    <name evidence="2" type="ORF">O3P69_010017</name>
</gene>
<comment type="caution">
    <text evidence="2">The sequence shown here is derived from an EMBL/GenBank/DDBJ whole genome shotgun (WGS) entry which is preliminary data.</text>
</comment>
<reference evidence="2 3" key="1">
    <citation type="submission" date="2023-03" db="EMBL/GenBank/DDBJ databases">
        <title>High-quality genome of Scylla paramamosain provides insights in environmental adaptation.</title>
        <authorList>
            <person name="Zhang L."/>
        </authorList>
    </citation>
    <scope>NUCLEOTIDE SEQUENCE [LARGE SCALE GENOMIC DNA]</scope>
    <source>
        <strain evidence="2">LZ_2023a</strain>
        <tissue evidence="2">Muscle</tissue>
    </source>
</reference>
<evidence type="ECO:0000313" key="3">
    <source>
        <dbReference type="Proteomes" id="UP001487740"/>
    </source>
</evidence>
<feature type="compositionally biased region" description="Basic residues" evidence="1">
    <location>
        <begin position="407"/>
        <end position="449"/>
    </location>
</feature>
<feature type="compositionally biased region" description="Acidic residues" evidence="1">
    <location>
        <begin position="364"/>
        <end position="375"/>
    </location>
</feature>
<evidence type="ECO:0000313" key="2">
    <source>
        <dbReference type="EMBL" id="KAK8376804.1"/>
    </source>
</evidence>
<feature type="compositionally biased region" description="Basic residues" evidence="1">
    <location>
        <begin position="274"/>
        <end position="291"/>
    </location>
</feature>
<dbReference type="Proteomes" id="UP001487740">
    <property type="component" value="Unassembled WGS sequence"/>
</dbReference>
<feature type="compositionally biased region" description="Basic and acidic residues" evidence="1">
    <location>
        <begin position="376"/>
        <end position="398"/>
    </location>
</feature>
<organism evidence="2 3">
    <name type="scientific">Scylla paramamosain</name>
    <name type="common">Mud crab</name>
    <dbReference type="NCBI Taxonomy" id="85552"/>
    <lineage>
        <taxon>Eukaryota</taxon>
        <taxon>Metazoa</taxon>
        <taxon>Ecdysozoa</taxon>
        <taxon>Arthropoda</taxon>
        <taxon>Crustacea</taxon>
        <taxon>Multicrustacea</taxon>
        <taxon>Malacostraca</taxon>
        <taxon>Eumalacostraca</taxon>
        <taxon>Eucarida</taxon>
        <taxon>Decapoda</taxon>
        <taxon>Pleocyemata</taxon>
        <taxon>Brachyura</taxon>
        <taxon>Eubrachyura</taxon>
        <taxon>Portunoidea</taxon>
        <taxon>Portunidae</taxon>
        <taxon>Portuninae</taxon>
        <taxon>Scylla</taxon>
    </lineage>
</organism>
<accession>A0AAW0SN35</accession>
<keyword evidence="3" id="KW-1185">Reference proteome</keyword>
<dbReference type="AlphaFoldDB" id="A0AAW0SN35"/>
<dbReference type="EMBL" id="JARAKH010000048">
    <property type="protein sequence ID" value="KAK8376804.1"/>
    <property type="molecule type" value="Genomic_DNA"/>
</dbReference>
<feature type="compositionally biased region" description="Basic and acidic residues" evidence="1">
    <location>
        <begin position="353"/>
        <end position="363"/>
    </location>
</feature>
<name>A0AAW0SN35_SCYPA</name>
<protein>
    <submittedName>
        <fullName evidence="2">Uncharacterized protein</fullName>
    </submittedName>
</protein>
<feature type="region of interest" description="Disordered" evidence="1">
    <location>
        <begin position="258"/>
        <end position="449"/>
    </location>
</feature>
<feature type="compositionally biased region" description="Basic residues" evidence="1">
    <location>
        <begin position="299"/>
        <end position="308"/>
    </location>
</feature>
<proteinExistence type="predicted"/>